<keyword evidence="9" id="KW-1185">Reference proteome</keyword>
<dbReference type="RefSeq" id="WP_377554914.1">
    <property type="nucleotide sequence ID" value="NZ_JBHUHQ010000002.1"/>
</dbReference>
<evidence type="ECO:0000256" key="6">
    <source>
        <dbReference type="PROSITE-ProRule" id="PRU00339"/>
    </source>
</evidence>
<sequence>MQINNRISKLRKKNNIKLEILAKGIVSTSHLSNIESGKYEASLDILELLAMKFQVPDTYLVEHNTIDENLEHILLQFETSIMTNDSKSSTIYQQLKDNYPYINSIFQETKYYILLACYQLKCNLVNDALHSYKNEFLPLIKKLKIPDEIERVQYYFLGGICYFEENYSDSLVYYRRLFDYYNNPSIEGMIDYNIGLVLYKLNLLTDSIESTKKAAEQYFLDKKWGKLGEAYNLIGSIYLKMEELKRAEKYFKLSLVISQNNSLSLLESRTLHNLAIIHKRENNSEKAIQLLTKSIEIKKKLNGNDIVLSYTLLIEVLLNNSELDKASAYIEDIDQIISKLTTINYYQFIIVKGKYMLEIGDFDQCQHYFEEAVGYFLKHQLWKYINLYAEEYGNILFNHRKYKRSSEIYKLKIISEKKL</sequence>
<dbReference type="Pfam" id="PF01381">
    <property type="entry name" value="HTH_3"/>
    <property type="match status" value="1"/>
</dbReference>
<dbReference type="SUPFAM" id="SSF48452">
    <property type="entry name" value="TPR-like"/>
    <property type="match status" value="1"/>
</dbReference>
<evidence type="ECO:0000313" key="9">
    <source>
        <dbReference type="Proteomes" id="UP001597383"/>
    </source>
</evidence>
<dbReference type="SUPFAM" id="SSF47413">
    <property type="entry name" value="lambda repressor-like DNA-binding domains"/>
    <property type="match status" value="1"/>
</dbReference>
<dbReference type="Gene3D" id="1.25.40.10">
    <property type="entry name" value="Tetratricopeptide repeat domain"/>
    <property type="match status" value="1"/>
</dbReference>
<evidence type="ECO:0000259" key="7">
    <source>
        <dbReference type="PROSITE" id="PS50943"/>
    </source>
</evidence>
<dbReference type="SMART" id="SM00028">
    <property type="entry name" value="TPR"/>
    <property type="match status" value="3"/>
</dbReference>
<organism evidence="8 9">
    <name type="scientific">Ornithinibacillus salinisoli</name>
    <dbReference type="NCBI Taxonomy" id="1848459"/>
    <lineage>
        <taxon>Bacteria</taxon>
        <taxon>Bacillati</taxon>
        <taxon>Bacillota</taxon>
        <taxon>Bacilli</taxon>
        <taxon>Bacillales</taxon>
        <taxon>Bacillaceae</taxon>
        <taxon>Ornithinibacillus</taxon>
    </lineage>
</organism>
<protein>
    <submittedName>
        <fullName evidence="8">Tetratricopeptide repeat protein</fullName>
    </submittedName>
</protein>
<evidence type="ECO:0000256" key="5">
    <source>
        <dbReference type="ARBA" id="ARBA00038253"/>
    </source>
</evidence>
<dbReference type="PANTHER" id="PTHR46630:SF1">
    <property type="entry name" value="TETRATRICOPEPTIDE REPEAT PROTEIN 29"/>
    <property type="match status" value="1"/>
</dbReference>
<dbReference type="InterPro" id="IPR001387">
    <property type="entry name" value="Cro/C1-type_HTH"/>
</dbReference>
<comment type="subcellular location">
    <subcellularLocation>
        <location evidence="1">Cytoplasm</location>
    </subcellularLocation>
</comment>
<dbReference type="CDD" id="cd00093">
    <property type="entry name" value="HTH_XRE"/>
    <property type="match status" value="1"/>
</dbReference>
<comment type="similarity">
    <text evidence="5">Belongs to the Rap family.</text>
</comment>
<evidence type="ECO:0000256" key="1">
    <source>
        <dbReference type="ARBA" id="ARBA00004496"/>
    </source>
</evidence>
<evidence type="ECO:0000313" key="8">
    <source>
        <dbReference type="EMBL" id="MFD2043103.1"/>
    </source>
</evidence>
<evidence type="ECO:0000256" key="4">
    <source>
        <dbReference type="ARBA" id="ARBA00022803"/>
    </source>
</evidence>
<evidence type="ECO:0000256" key="3">
    <source>
        <dbReference type="ARBA" id="ARBA00022737"/>
    </source>
</evidence>
<keyword evidence="4 6" id="KW-0802">TPR repeat</keyword>
<feature type="domain" description="HTH cro/C1-type" evidence="7">
    <location>
        <begin position="7"/>
        <end position="60"/>
    </location>
</feature>
<dbReference type="Pfam" id="PF13424">
    <property type="entry name" value="TPR_12"/>
    <property type="match status" value="1"/>
</dbReference>
<keyword evidence="2" id="KW-0963">Cytoplasm</keyword>
<dbReference type="PROSITE" id="PS50005">
    <property type="entry name" value="TPR"/>
    <property type="match status" value="1"/>
</dbReference>
<proteinExistence type="inferred from homology"/>
<gene>
    <name evidence="8" type="ORF">ACFSJF_02105</name>
</gene>
<dbReference type="PROSITE" id="PS50943">
    <property type="entry name" value="HTH_CROC1"/>
    <property type="match status" value="1"/>
</dbReference>
<dbReference type="InterPro" id="IPR019734">
    <property type="entry name" value="TPR_rpt"/>
</dbReference>
<dbReference type="InterPro" id="IPR011990">
    <property type="entry name" value="TPR-like_helical_dom_sf"/>
</dbReference>
<feature type="repeat" description="TPR" evidence="6">
    <location>
        <begin position="228"/>
        <end position="261"/>
    </location>
</feature>
<evidence type="ECO:0000256" key="2">
    <source>
        <dbReference type="ARBA" id="ARBA00022490"/>
    </source>
</evidence>
<accession>A0ABW4VVC4</accession>
<dbReference type="EMBL" id="JBHUHQ010000002">
    <property type="protein sequence ID" value="MFD2043103.1"/>
    <property type="molecule type" value="Genomic_DNA"/>
</dbReference>
<name>A0ABW4VVC4_9BACI</name>
<dbReference type="Gene3D" id="1.10.260.40">
    <property type="entry name" value="lambda repressor-like DNA-binding domains"/>
    <property type="match status" value="1"/>
</dbReference>
<reference evidence="9" key="1">
    <citation type="journal article" date="2019" name="Int. J. Syst. Evol. Microbiol.">
        <title>The Global Catalogue of Microorganisms (GCM) 10K type strain sequencing project: providing services to taxonomists for standard genome sequencing and annotation.</title>
        <authorList>
            <consortium name="The Broad Institute Genomics Platform"/>
            <consortium name="The Broad Institute Genome Sequencing Center for Infectious Disease"/>
            <person name="Wu L."/>
            <person name="Ma J."/>
        </authorList>
    </citation>
    <scope>NUCLEOTIDE SEQUENCE [LARGE SCALE GENOMIC DNA]</scope>
    <source>
        <strain evidence="9">R28</strain>
    </source>
</reference>
<dbReference type="InterPro" id="IPR051476">
    <property type="entry name" value="Bac_ResReg_Asp_Phosphatase"/>
</dbReference>
<dbReference type="InterPro" id="IPR010982">
    <property type="entry name" value="Lambda_DNA-bd_dom_sf"/>
</dbReference>
<dbReference type="PANTHER" id="PTHR46630">
    <property type="entry name" value="TETRATRICOPEPTIDE REPEAT PROTEIN 29"/>
    <property type="match status" value="1"/>
</dbReference>
<dbReference type="SMART" id="SM00530">
    <property type="entry name" value="HTH_XRE"/>
    <property type="match status" value="1"/>
</dbReference>
<comment type="caution">
    <text evidence="8">The sequence shown here is derived from an EMBL/GenBank/DDBJ whole genome shotgun (WGS) entry which is preliminary data.</text>
</comment>
<keyword evidence="3" id="KW-0677">Repeat</keyword>
<dbReference type="Proteomes" id="UP001597383">
    <property type="component" value="Unassembled WGS sequence"/>
</dbReference>